<evidence type="ECO:0000313" key="1">
    <source>
        <dbReference type="EMBL" id="GME86712.1"/>
    </source>
</evidence>
<gene>
    <name evidence="1" type="ORF">Amon02_000806900</name>
</gene>
<accession>A0ACB5TE31</accession>
<proteinExistence type="predicted"/>
<keyword evidence="2" id="KW-1185">Reference proteome</keyword>
<dbReference type="EMBL" id="BSXS01006970">
    <property type="protein sequence ID" value="GME86712.1"/>
    <property type="molecule type" value="Genomic_DNA"/>
</dbReference>
<evidence type="ECO:0000313" key="2">
    <source>
        <dbReference type="Proteomes" id="UP001165064"/>
    </source>
</evidence>
<sequence>MQSILHPDLDDDTSPIVTQLSPEVAVRLVKDFIAVKDKISEMTTAVVKNHKKDDRKKKNRVHRKVSRGSRRSSASPQTTSIPSPVEKNEGIAEKAEGAAAV</sequence>
<protein>
    <submittedName>
        <fullName evidence="1">Unnamed protein product</fullName>
    </submittedName>
</protein>
<name>A0ACB5TE31_AMBMO</name>
<organism evidence="1 2">
    <name type="scientific">Ambrosiozyma monospora</name>
    <name type="common">Yeast</name>
    <name type="synonym">Endomycopsis monosporus</name>
    <dbReference type="NCBI Taxonomy" id="43982"/>
    <lineage>
        <taxon>Eukaryota</taxon>
        <taxon>Fungi</taxon>
        <taxon>Dikarya</taxon>
        <taxon>Ascomycota</taxon>
        <taxon>Saccharomycotina</taxon>
        <taxon>Pichiomycetes</taxon>
        <taxon>Pichiales</taxon>
        <taxon>Pichiaceae</taxon>
        <taxon>Ambrosiozyma</taxon>
    </lineage>
</organism>
<dbReference type="Proteomes" id="UP001165064">
    <property type="component" value="Unassembled WGS sequence"/>
</dbReference>
<reference evidence="1" key="1">
    <citation type="submission" date="2023-04" db="EMBL/GenBank/DDBJ databases">
        <title>Ambrosiozyma monospora NBRC 10751.</title>
        <authorList>
            <person name="Ichikawa N."/>
            <person name="Sato H."/>
            <person name="Tonouchi N."/>
        </authorList>
    </citation>
    <scope>NUCLEOTIDE SEQUENCE</scope>
    <source>
        <strain evidence="1">NBRC 10751</strain>
    </source>
</reference>
<comment type="caution">
    <text evidence="1">The sequence shown here is derived from an EMBL/GenBank/DDBJ whole genome shotgun (WGS) entry which is preliminary data.</text>
</comment>